<dbReference type="GO" id="GO:0004644">
    <property type="term" value="F:phosphoribosylglycinamide formyltransferase activity"/>
    <property type="evidence" value="ECO:0007669"/>
    <property type="project" value="UniProtKB-EC"/>
</dbReference>
<evidence type="ECO:0000256" key="4">
    <source>
        <dbReference type="ARBA" id="ARBA00022755"/>
    </source>
</evidence>
<dbReference type="Proteomes" id="UP000730161">
    <property type="component" value="Unassembled WGS sequence"/>
</dbReference>
<dbReference type="OrthoDB" id="27277at2157"/>
<protein>
    <recommendedName>
        <fullName evidence="2">phosphoribosylglycinamide formyltransferase 1</fullName>
        <ecNumber evidence="2">2.1.2.2</ecNumber>
    </recommendedName>
</protein>
<evidence type="ECO:0000256" key="1">
    <source>
        <dbReference type="ARBA" id="ARBA00005054"/>
    </source>
</evidence>
<dbReference type="GO" id="GO:0005829">
    <property type="term" value="C:cytosol"/>
    <property type="evidence" value="ECO:0007669"/>
    <property type="project" value="TreeGrafter"/>
</dbReference>
<dbReference type="EMBL" id="JWHL01000003">
    <property type="protein sequence ID" value="MBR1368637.1"/>
    <property type="molecule type" value="Genomic_DNA"/>
</dbReference>
<evidence type="ECO:0000313" key="6">
    <source>
        <dbReference type="EMBL" id="MBR1368637.1"/>
    </source>
</evidence>
<dbReference type="PANTHER" id="PTHR43369:SF2">
    <property type="entry name" value="PHOSPHORIBOSYLGLYCINAMIDE FORMYLTRANSFERASE"/>
    <property type="match status" value="1"/>
</dbReference>
<evidence type="ECO:0000313" key="7">
    <source>
        <dbReference type="Proteomes" id="UP000730161"/>
    </source>
</evidence>
<dbReference type="RefSeq" id="WP_211530265.1">
    <property type="nucleotide sequence ID" value="NZ_JWHL01000003.1"/>
</dbReference>
<accession>A0A8J8B6G5</accession>
<dbReference type="GO" id="GO:0006189">
    <property type="term" value="P:'de novo' IMP biosynthetic process"/>
    <property type="evidence" value="ECO:0007669"/>
    <property type="project" value="InterPro"/>
</dbReference>
<evidence type="ECO:0000256" key="2">
    <source>
        <dbReference type="ARBA" id="ARBA00012254"/>
    </source>
</evidence>
<proteinExistence type="inferred from homology"/>
<organism evidence="6 7">
    <name type="scientific">Methanocalculus chunghsingensis</name>
    <dbReference type="NCBI Taxonomy" id="156457"/>
    <lineage>
        <taxon>Archaea</taxon>
        <taxon>Methanobacteriati</taxon>
        <taxon>Methanobacteriota</taxon>
        <taxon>Stenosarchaea group</taxon>
        <taxon>Methanomicrobia</taxon>
        <taxon>Methanomicrobiales</taxon>
        <taxon>Methanocalculaceae</taxon>
        <taxon>Methanocalculus</taxon>
    </lineage>
</organism>
<comment type="pathway">
    <text evidence="1">Purine metabolism; IMP biosynthesis via de novo pathway; N(2)-formyl-N(1)-(5-phospho-D-ribosyl)glycinamide from N(1)-(5-phospho-D-ribosyl)glycinamide (10-formyl THF route): step 1/1.</text>
</comment>
<sequence length="204" mass="22146">MKRIVMLASGRGSNFLAVASAIAEGKIAGRCVGLIVDRTGTPAAVRAESQKIPVTTINYQDFQSRDEYEAALSAALRSMNPDLIVLAGYMRILGFSIIRENAGRIINIHPSLLPSFAGLNAHRQAIEYGVRVSGCTVHFVDEGTDTGPIILQRCCAVNEDDDESTLSDRILALEHEALPEAVSLFCEGRLKIDGRRVFISEEAE</sequence>
<feature type="domain" description="Formyl transferase N-terminal" evidence="5">
    <location>
        <begin position="2"/>
        <end position="182"/>
    </location>
</feature>
<dbReference type="HAMAP" id="MF_01930">
    <property type="entry name" value="PurN"/>
    <property type="match status" value="1"/>
</dbReference>
<dbReference type="EC" id="2.1.2.2" evidence="2"/>
<evidence type="ECO:0000256" key="3">
    <source>
        <dbReference type="ARBA" id="ARBA00022679"/>
    </source>
</evidence>
<dbReference type="PANTHER" id="PTHR43369">
    <property type="entry name" value="PHOSPHORIBOSYLGLYCINAMIDE FORMYLTRANSFERASE"/>
    <property type="match status" value="1"/>
</dbReference>
<name>A0A8J8B6G5_9EURY</name>
<dbReference type="Pfam" id="PF00551">
    <property type="entry name" value="Formyl_trans_N"/>
    <property type="match status" value="1"/>
</dbReference>
<dbReference type="SUPFAM" id="SSF53328">
    <property type="entry name" value="Formyltransferase"/>
    <property type="match status" value="1"/>
</dbReference>
<dbReference type="AlphaFoldDB" id="A0A8J8B6G5"/>
<dbReference type="InterPro" id="IPR036477">
    <property type="entry name" value="Formyl_transf_N_sf"/>
</dbReference>
<dbReference type="CDD" id="cd08645">
    <property type="entry name" value="FMT_core_GART"/>
    <property type="match status" value="1"/>
</dbReference>
<dbReference type="NCBIfam" id="TIGR00639">
    <property type="entry name" value="PurN"/>
    <property type="match status" value="1"/>
</dbReference>
<dbReference type="Gene3D" id="3.40.50.170">
    <property type="entry name" value="Formyl transferase, N-terminal domain"/>
    <property type="match status" value="1"/>
</dbReference>
<dbReference type="InterPro" id="IPR004607">
    <property type="entry name" value="GART"/>
</dbReference>
<gene>
    <name evidence="6" type="ORF">RJ53_03595</name>
</gene>
<evidence type="ECO:0000259" key="5">
    <source>
        <dbReference type="Pfam" id="PF00551"/>
    </source>
</evidence>
<dbReference type="InterPro" id="IPR002376">
    <property type="entry name" value="Formyl_transf_N"/>
</dbReference>
<comment type="caution">
    <text evidence="6">The sequence shown here is derived from an EMBL/GenBank/DDBJ whole genome shotgun (WGS) entry which is preliminary data.</text>
</comment>
<keyword evidence="3" id="KW-0808">Transferase</keyword>
<keyword evidence="4" id="KW-0658">Purine biosynthesis</keyword>
<keyword evidence="7" id="KW-1185">Reference proteome</keyword>
<reference evidence="6" key="1">
    <citation type="submission" date="2014-12" db="EMBL/GenBank/DDBJ databases">
        <authorList>
            <person name="Huang H.-H."/>
            <person name="Chen S.-C."/>
            <person name="Lai M.-C."/>
        </authorList>
    </citation>
    <scope>NUCLEOTIDE SEQUENCE</scope>
    <source>
        <strain evidence="6">K1F9705b</strain>
    </source>
</reference>